<protein>
    <recommendedName>
        <fullName evidence="1">PIN domain-containing protein</fullName>
    </recommendedName>
</protein>
<dbReference type="InterPro" id="IPR029060">
    <property type="entry name" value="PIN-like_dom_sf"/>
</dbReference>
<gene>
    <name evidence="2" type="ORF">GO621_02475</name>
</gene>
<sequence>MKKIIVDTNIIFSTLLNSNGTTGDLIFNSNGFFEFYSCDYMRFEIRKHWSKLIKISKLTDEEMHDAYEKVLTKINFINEAIISPATWIKAEQIVRDIDPDDVDFVALTNHLKGCLWTGDKELYSGLKEKKFRCVYSTADIVKKRYKQT</sequence>
<accession>A0A7K1SSW3</accession>
<dbReference type="SUPFAM" id="SSF88723">
    <property type="entry name" value="PIN domain-like"/>
    <property type="match status" value="1"/>
</dbReference>
<dbReference type="AlphaFoldDB" id="A0A7K1SSW3"/>
<dbReference type="EMBL" id="WPIK01000002">
    <property type="protein sequence ID" value="MVN20399.1"/>
    <property type="molecule type" value="Genomic_DNA"/>
</dbReference>
<dbReference type="InterPro" id="IPR002716">
    <property type="entry name" value="PIN_dom"/>
</dbReference>
<dbReference type="Gene3D" id="3.40.50.1010">
    <property type="entry name" value="5'-nuclease"/>
    <property type="match status" value="1"/>
</dbReference>
<evidence type="ECO:0000313" key="3">
    <source>
        <dbReference type="Proteomes" id="UP000462014"/>
    </source>
</evidence>
<keyword evidence="3" id="KW-1185">Reference proteome</keyword>
<comment type="caution">
    <text evidence="2">The sequence shown here is derived from an EMBL/GenBank/DDBJ whole genome shotgun (WGS) entry which is preliminary data.</text>
</comment>
<proteinExistence type="predicted"/>
<feature type="domain" description="PIN" evidence="1">
    <location>
        <begin position="5"/>
        <end position="132"/>
    </location>
</feature>
<name>A0A7K1SSW3_9SPHI</name>
<reference evidence="2 3" key="1">
    <citation type="submission" date="2019-12" db="EMBL/GenBank/DDBJ databases">
        <title>Mucilaginibacter sp. HMF7410 genome sequencing and assembly.</title>
        <authorList>
            <person name="Kang H."/>
            <person name="Cha I."/>
            <person name="Kim H."/>
            <person name="Joh K."/>
        </authorList>
    </citation>
    <scope>NUCLEOTIDE SEQUENCE [LARGE SCALE GENOMIC DNA]</scope>
    <source>
        <strain evidence="2 3">HMF7410</strain>
    </source>
</reference>
<organism evidence="2 3">
    <name type="scientific">Mucilaginibacter arboris</name>
    <dbReference type="NCBI Taxonomy" id="2682090"/>
    <lineage>
        <taxon>Bacteria</taxon>
        <taxon>Pseudomonadati</taxon>
        <taxon>Bacteroidota</taxon>
        <taxon>Sphingobacteriia</taxon>
        <taxon>Sphingobacteriales</taxon>
        <taxon>Sphingobacteriaceae</taxon>
        <taxon>Mucilaginibacter</taxon>
    </lineage>
</organism>
<dbReference type="RefSeq" id="WP_157563880.1">
    <property type="nucleotide sequence ID" value="NZ_WPIK01000002.1"/>
</dbReference>
<evidence type="ECO:0000313" key="2">
    <source>
        <dbReference type="EMBL" id="MVN20399.1"/>
    </source>
</evidence>
<evidence type="ECO:0000259" key="1">
    <source>
        <dbReference type="Pfam" id="PF10130"/>
    </source>
</evidence>
<dbReference type="Pfam" id="PF10130">
    <property type="entry name" value="PIN_2"/>
    <property type="match status" value="1"/>
</dbReference>
<dbReference type="Proteomes" id="UP000462014">
    <property type="component" value="Unassembled WGS sequence"/>
</dbReference>